<sequence length="203" mass="21503">MKIRKLVAATAAFAALAVTGLASPAEAQSGPTLADILDAQGGGTDRNWYDFDILAAGVDVAGLSDALDDPSADLTVFIPNDRAFQVLVADLYGWWYLFADEATILNKVAELEASAPGTLQTVILYHVVPGEITSDVALSVPRGTELTTLQGGTIKVFPFGRTALLVDQDRNDLDPWLVRSKLDIQASNGVAHGISLVLRPSNL</sequence>
<evidence type="ECO:0000256" key="1">
    <source>
        <dbReference type="SAM" id="SignalP"/>
    </source>
</evidence>
<dbReference type="SMART" id="SM00554">
    <property type="entry name" value="FAS1"/>
    <property type="match status" value="1"/>
</dbReference>
<keyword evidence="1" id="KW-0732">Signal</keyword>
<organism evidence="3 4">
    <name type="scientific">Actinomarinicola tropica</name>
    <dbReference type="NCBI Taxonomy" id="2789776"/>
    <lineage>
        <taxon>Bacteria</taxon>
        <taxon>Bacillati</taxon>
        <taxon>Actinomycetota</taxon>
        <taxon>Acidimicrobiia</taxon>
        <taxon>Acidimicrobiales</taxon>
        <taxon>Iamiaceae</taxon>
        <taxon>Actinomarinicola</taxon>
    </lineage>
</organism>
<evidence type="ECO:0000313" key="3">
    <source>
        <dbReference type="EMBL" id="QGG96670.1"/>
    </source>
</evidence>
<keyword evidence="4" id="KW-1185">Reference proteome</keyword>
<reference evidence="3 4" key="1">
    <citation type="submission" date="2019-11" db="EMBL/GenBank/DDBJ databases">
        <authorList>
            <person name="He Y."/>
        </authorList>
    </citation>
    <scope>NUCLEOTIDE SEQUENCE [LARGE SCALE GENOMIC DNA]</scope>
    <source>
        <strain evidence="3 4">SCSIO 58843</strain>
    </source>
</reference>
<dbReference type="Gene3D" id="2.30.180.10">
    <property type="entry name" value="FAS1 domain"/>
    <property type="match status" value="1"/>
</dbReference>
<dbReference type="SUPFAM" id="SSF82153">
    <property type="entry name" value="FAS1 domain"/>
    <property type="match status" value="1"/>
</dbReference>
<proteinExistence type="predicted"/>
<feature type="domain" description="FAS1" evidence="2">
    <location>
        <begin position="38"/>
        <end position="198"/>
    </location>
</feature>
<dbReference type="AlphaFoldDB" id="A0A5Q2RRZ6"/>
<accession>A0A5Q2RRZ6</accession>
<protein>
    <submittedName>
        <fullName evidence="3">Fasciclin domain-containing protein</fullName>
    </submittedName>
</protein>
<dbReference type="KEGG" id="atq:GH723_17065"/>
<dbReference type="RefSeq" id="WP_153760774.1">
    <property type="nucleotide sequence ID" value="NZ_CP045851.1"/>
</dbReference>
<dbReference type="InterPro" id="IPR000782">
    <property type="entry name" value="FAS1_domain"/>
</dbReference>
<feature type="signal peptide" evidence="1">
    <location>
        <begin position="1"/>
        <end position="27"/>
    </location>
</feature>
<name>A0A5Q2RRZ6_9ACTN</name>
<evidence type="ECO:0000313" key="4">
    <source>
        <dbReference type="Proteomes" id="UP000334019"/>
    </source>
</evidence>
<dbReference type="InterPro" id="IPR036378">
    <property type="entry name" value="FAS1_dom_sf"/>
</dbReference>
<dbReference type="EMBL" id="CP045851">
    <property type="protein sequence ID" value="QGG96670.1"/>
    <property type="molecule type" value="Genomic_DNA"/>
</dbReference>
<dbReference type="PROSITE" id="PS50213">
    <property type="entry name" value="FAS1"/>
    <property type="match status" value="1"/>
</dbReference>
<dbReference type="Proteomes" id="UP000334019">
    <property type="component" value="Chromosome"/>
</dbReference>
<evidence type="ECO:0000259" key="2">
    <source>
        <dbReference type="PROSITE" id="PS50213"/>
    </source>
</evidence>
<dbReference type="PANTHER" id="PTHR10900:SF77">
    <property type="entry name" value="FI19380P1"/>
    <property type="match status" value="1"/>
</dbReference>
<gene>
    <name evidence="3" type="ORF">GH723_17065</name>
</gene>
<dbReference type="Pfam" id="PF02469">
    <property type="entry name" value="Fasciclin"/>
    <property type="match status" value="1"/>
</dbReference>
<dbReference type="PANTHER" id="PTHR10900">
    <property type="entry name" value="PERIOSTIN-RELATED"/>
    <property type="match status" value="1"/>
</dbReference>
<dbReference type="InterPro" id="IPR050904">
    <property type="entry name" value="Adhesion/Biosynth-related"/>
</dbReference>
<feature type="chain" id="PRO_5024335605" evidence="1">
    <location>
        <begin position="28"/>
        <end position="203"/>
    </location>
</feature>
<dbReference type="GO" id="GO:0005615">
    <property type="term" value="C:extracellular space"/>
    <property type="evidence" value="ECO:0007669"/>
    <property type="project" value="TreeGrafter"/>
</dbReference>